<dbReference type="GO" id="GO:0016020">
    <property type="term" value="C:membrane"/>
    <property type="evidence" value="ECO:0007669"/>
    <property type="project" value="UniProtKB-SubCell"/>
</dbReference>
<dbReference type="Pfam" id="PF20684">
    <property type="entry name" value="Fung_rhodopsin"/>
    <property type="match status" value="1"/>
</dbReference>
<proteinExistence type="inferred from homology"/>
<evidence type="ECO:0000256" key="3">
    <source>
        <dbReference type="ARBA" id="ARBA00022989"/>
    </source>
</evidence>
<protein>
    <recommendedName>
        <fullName evidence="8">Rhodopsin domain-containing protein</fullName>
    </recommendedName>
</protein>
<evidence type="ECO:0000256" key="7">
    <source>
        <dbReference type="SAM" id="Phobius"/>
    </source>
</evidence>
<evidence type="ECO:0000256" key="5">
    <source>
        <dbReference type="ARBA" id="ARBA00038359"/>
    </source>
</evidence>
<comment type="similarity">
    <text evidence="5">Belongs to the SAT4 family.</text>
</comment>
<feature type="transmembrane region" description="Helical" evidence="7">
    <location>
        <begin position="242"/>
        <end position="265"/>
    </location>
</feature>
<feature type="domain" description="Rhodopsin" evidence="8">
    <location>
        <begin position="18"/>
        <end position="265"/>
    </location>
</feature>
<evidence type="ECO:0000256" key="2">
    <source>
        <dbReference type="ARBA" id="ARBA00022692"/>
    </source>
</evidence>
<keyword evidence="2 7" id="KW-0812">Transmembrane</keyword>
<dbReference type="OrthoDB" id="444631at2759"/>
<dbReference type="PANTHER" id="PTHR33048">
    <property type="entry name" value="PTH11-LIKE INTEGRAL MEMBRANE PROTEIN (AFU_ORTHOLOGUE AFUA_5G11245)"/>
    <property type="match status" value="1"/>
</dbReference>
<evidence type="ECO:0000259" key="8">
    <source>
        <dbReference type="Pfam" id="PF20684"/>
    </source>
</evidence>
<feature type="transmembrane region" description="Helical" evidence="7">
    <location>
        <begin position="202"/>
        <end position="222"/>
    </location>
</feature>
<feature type="transmembrane region" description="Helical" evidence="7">
    <location>
        <begin position="170"/>
        <end position="190"/>
    </location>
</feature>
<comment type="subcellular location">
    <subcellularLocation>
        <location evidence="1">Membrane</location>
        <topology evidence="1">Multi-pass membrane protein</topology>
    </subcellularLocation>
</comment>
<feature type="transmembrane region" description="Helical" evidence="7">
    <location>
        <begin position="36"/>
        <end position="61"/>
    </location>
</feature>
<sequence>MAIAASVCIPIVLIFAALRLYVRLRILRKWALDDYVFVLSVPAGIGLIAVNVALIYGGAFGYHAWEVTIGDLTKPVLERSVAIGIIQGPTTWLVKLTLFCLILTIFRPITWLRRLVFVGIVVTGVFYLYSAIYYGVACGPKGGVDRLSYLAGMAGKSCHNPTGFIQINNILQGAFNVFSDFYILFIPIPAIVKLHLPLQRKLAVLMIFLTGSAACAMSILALKYRTTIYKTQDNNYDTVALLTVTTIEISVGMIIPTLPSLATFARHVWVPIRRYFHTKYGWDWLGENPTEASGGDENELAKFRKRILPNGKTYSKSDTIDKMIFGVNAHGMEFQTTSSVAQQEHMSSENDLVAKTSSTT</sequence>
<evidence type="ECO:0000256" key="6">
    <source>
        <dbReference type="SAM" id="MobiDB-lite"/>
    </source>
</evidence>
<reference evidence="9" key="1">
    <citation type="journal article" date="2020" name="Stud. Mycol.">
        <title>101 Dothideomycetes genomes: a test case for predicting lifestyles and emergence of pathogens.</title>
        <authorList>
            <person name="Haridas S."/>
            <person name="Albert R."/>
            <person name="Binder M."/>
            <person name="Bloem J."/>
            <person name="Labutti K."/>
            <person name="Salamov A."/>
            <person name="Andreopoulos B."/>
            <person name="Baker S."/>
            <person name="Barry K."/>
            <person name="Bills G."/>
            <person name="Bluhm B."/>
            <person name="Cannon C."/>
            <person name="Castanera R."/>
            <person name="Culley D."/>
            <person name="Daum C."/>
            <person name="Ezra D."/>
            <person name="Gonzalez J."/>
            <person name="Henrissat B."/>
            <person name="Kuo A."/>
            <person name="Liang C."/>
            <person name="Lipzen A."/>
            <person name="Lutzoni F."/>
            <person name="Magnuson J."/>
            <person name="Mondo S."/>
            <person name="Nolan M."/>
            <person name="Ohm R."/>
            <person name="Pangilinan J."/>
            <person name="Park H.-J."/>
            <person name="Ramirez L."/>
            <person name="Alfaro M."/>
            <person name="Sun H."/>
            <person name="Tritt A."/>
            <person name="Yoshinaga Y."/>
            <person name="Zwiers L.-H."/>
            <person name="Turgeon B."/>
            <person name="Goodwin S."/>
            <person name="Spatafora J."/>
            <person name="Crous P."/>
            <person name="Grigoriev I."/>
        </authorList>
    </citation>
    <scope>NUCLEOTIDE SEQUENCE</scope>
    <source>
        <strain evidence="9">CBS 473.64</strain>
    </source>
</reference>
<feature type="transmembrane region" description="Helical" evidence="7">
    <location>
        <begin position="6"/>
        <end position="24"/>
    </location>
</feature>
<evidence type="ECO:0000313" key="10">
    <source>
        <dbReference type="Proteomes" id="UP000799753"/>
    </source>
</evidence>
<gene>
    <name evidence="9" type="ORF">P280DRAFT_473719</name>
</gene>
<evidence type="ECO:0000256" key="1">
    <source>
        <dbReference type="ARBA" id="ARBA00004141"/>
    </source>
</evidence>
<dbReference type="InterPro" id="IPR049326">
    <property type="entry name" value="Rhodopsin_dom_fungi"/>
</dbReference>
<dbReference type="AlphaFoldDB" id="A0A6A6RJV5"/>
<feature type="region of interest" description="Disordered" evidence="6">
    <location>
        <begin position="341"/>
        <end position="360"/>
    </location>
</feature>
<feature type="transmembrane region" description="Helical" evidence="7">
    <location>
        <begin position="81"/>
        <end position="103"/>
    </location>
</feature>
<evidence type="ECO:0000256" key="4">
    <source>
        <dbReference type="ARBA" id="ARBA00023136"/>
    </source>
</evidence>
<dbReference type="PANTHER" id="PTHR33048:SF158">
    <property type="entry name" value="MEMBRANE PROTEIN PTH11-LIKE, PUTATIVE-RELATED"/>
    <property type="match status" value="1"/>
</dbReference>
<keyword evidence="10" id="KW-1185">Reference proteome</keyword>
<feature type="transmembrane region" description="Helical" evidence="7">
    <location>
        <begin position="115"/>
        <end position="136"/>
    </location>
</feature>
<dbReference type="Proteomes" id="UP000799753">
    <property type="component" value="Unassembled WGS sequence"/>
</dbReference>
<keyword evidence="3 7" id="KW-1133">Transmembrane helix</keyword>
<accession>A0A6A6RJV5</accession>
<dbReference type="EMBL" id="MU006805">
    <property type="protein sequence ID" value="KAF2635620.1"/>
    <property type="molecule type" value="Genomic_DNA"/>
</dbReference>
<keyword evidence="4 7" id="KW-0472">Membrane</keyword>
<name>A0A6A6RJV5_9PLEO</name>
<evidence type="ECO:0000313" key="9">
    <source>
        <dbReference type="EMBL" id="KAF2635620.1"/>
    </source>
</evidence>
<dbReference type="InterPro" id="IPR052337">
    <property type="entry name" value="SAT4-like"/>
</dbReference>
<organism evidence="9 10">
    <name type="scientific">Massarina eburnea CBS 473.64</name>
    <dbReference type="NCBI Taxonomy" id="1395130"/>
    <lineage>
        <taxon>Eukaryota</taxon>
        <taxon>Fungi</taxon>
        <taxon>Dikarya</taxon>
        <taxon>Ascomycota</taxon>
        <taxon>Pezizomycotina</taxon>
        <taxon>Dothideomycetes</taxon>
        <taxon>Pleosporomycetidae</taxon>
        <taxon>Pleosporales</taxon>
        <taxon>Massarineae</taxon>
        <taxon>Massarinaceae</taxon>
        <taxon>Massarina</taxon>
    </lineage>
</organism>